<protein>
    <submittedName>
        <fullName evidence="4">Transcriptional regulator, TetR family</fullName>
    </submittedName>
</protein>
<evidence type="ECO:0000313" key="5">
    <source>
        <dbReference type="Proteomes" id="UP000182360"/>
    </source>
</evidence>
<accession>A0A1H9FI13</accession>
<keyword evidence="1 2" id="KW-0238">DNA-binding</keyword>
<proteinExistence type="predicted"/>
<evidence type="ECO:0000256" key="1">
    <source>
        <dbReference type="ARBA" id="ARBA00023125"/>
    </source>
</evidence>
<evidence type="ECO:0000256" key="2">
    <source>
        <dbReference type="PROSITE-ProRule" id="PRU00335"/>
    </source>
</evidence>
<dbReference type="Gene3D" id="1.10.357.10">
    <property type="entry name" value="Tetracycline Repressor, domain 2"/>
    <property type="match status" value="1"/>
</dbReference>
<dbReference type="AlphaFoldDB" id="A0A1H9FI13"/>
<dbReference type="InterPro" id="IPR001647">
    <property type="entry name" value="HTH_TetR"/>
</dbReference>
<dbReference type="RefSeq" id="WP_074642823.1">
    <property type="nucleotide sequence ID" value="NZ_FOFU01000004.1"/>
</dbReference>
<name>A0A1H9FI13_9SPIR</name>
<feature type="DNA-binding region" description="H-T-H motif" evidence="2">
    <location>
        <begin position="29"/>
        <end position="48"/>
    </location>
</feature>
<dbReference type="Proteomes" id="UP000182360">
    <property type="component" value="Unassembled WGS sequence"/>
</dbReference>
<reference evidence="4 5" key="1">
    <citation type="submission" date="2016-10" db="EMBL/GenBank/DDBJ databases">
        <authorList>
            <person name="de Groot N.N."/>
        </authorList>
    </citation>
    <scope>NUCLEOTIDE SEQUENCE [LARGE SCALE GENOMIC DNA]</scope>
    <source>
        <strain evidence="4 5">B25</strain>
    </source>
</reference>
<dbReference type="PANTHER" id="PTHR43479:SF11">
    <property type="entry name" value="ACREF_ENVCD OPERON REPRESSOR-RELATED"/>
    <property type="match status" value="1"/>
</dbReference>
<gene>
    <name evidence="4" type="ORF">SAMN04487977_10445</name>
</gene>
<dbReference type="OrthoDB" id="362563at2"/>
<sequence length="208" mass="23593">MAESSAETKKKLLESAKKEFLEKGFMGASLRTIAANAGVTTGAMYRHFKDKDAFFCALVDEAIATSTKAVMLANSENHAGLDIPHMKEHMELEEQSVIEFLDYMYENFDAFTLLLTKSAGSTHEHFQEEICDIYTKNCEETFEWMYKEKLATKKVSPMTIHFMASTVINAYCDIILHNMTKKDAAAYIIDIMEFTRYGSMHLMGITTN</sequence>
<dbReference type="InterPro" id="IPR050624">
    <property type="entry name" value="HTH-type_Tx_Regulator"/>
</dbReference>
<dbReference type="GO" id="GO:0003677">
    <property type="term" value="F:DNA binding"/>
    <property type="evidence" value="ECO:0007669"/>
    <property type="project" value="UniProtKB-UniRule"/>
</dbReference>
<dbReference type="PANTHER" id="PTHR43479">
    <property type="entry name" value="ACREF/ENVCD OPERON REPRESSOR-RELATED"/>
    <property type="match status" value="1"/>
</dbReference>
<dbReference type="InterPro" id="IPR009057">
    <property type="entry name" value="Homeodomain-like_sf"/>
</dbReference>
<evidence type="ECO:0000313" key="4">
    <source>
        <dbReference type="EMBL" id="SEQ37445.1"/>
    </source>
</evidence>
<feature type="domain" description="HTH tetR-type" evidence="3">
    <location>
        <begin position="6"/>
        <end position="66"/>
    </location>
</feature>
<dbReference type="PROSITE" id="PS50977">
    <property type="entry name" value="HTH_TETR_2"/>
    <property type="match status" value="1"/>
</dbReference>
<dbReference type="PRINTS" id="PR00455">
    <property type="entry name" value="HTHTETR"/>
</dbReference>
<evidence type="ECO:0000259" key="3">
    <source>
        <dbReference type="PROSITE" id="PS50977"/>
    </source>
</evidence>
<dbReference type="SUPFAM" id="SSF46689">
    <property type="entry name" value="Homeodomain-like"/>
    <property type="match status" value="1"/>
</dbReference>
<dbReference type="Pfam" id="PF00440">
    <property type="entry name" value="TetR_N"/>
    <property type="match status" value="1"/>
</dbReference>
<organism evidence="4 5">
    <name type="scientific">Treponema bryantii</name>
    <dbReference type="NCBI Taxonomy" id="163"/>
    <lineage>
        <taxon>Bacteria</taxon>
        <taxon>Pseudomonadati</taxon>
        <taxon>Spirochaetota</taxon>
        <taxon>Spirochaetia</taxon>
        <taxon>Spirochaetales</taxon>
        <taxon>Treponemataceae</taxon>
        <taxon>Treponema</taxon>
    </lineage>
</organism>
<dbReference type="EMBL" id="FOFU01000004">
    <property type="protein sequence ID" value="SEQ37445.1"/>
    <property type="molecule type" value="Genomic_DNA"/>
</dbReference>
<keyword evidence="5" id="KW-1185">Reference proteome</keyword>